<proteinExistence type="predicted"/>
<feature type="region of interest" description="Disordered" evidence="1">
    <location>
        <begin position="1"/>
        <end position="21"/>
    </location>
</feature>
<feature type="compositionally biased region" description="Basic and acidic residues" evidence="1">
    <location>
        <begin position="8"/>
        <end position="21"/>
    </location>
</feature>
<evidence type="ECO:0000313" key="3">
    <source>
        <dbReference type="EMBL" id="CAI9085679.1"/>
    </source>
</evidence>
<reference evidence="3" key="1">
    <citation type="submission" date="2023-03" db="EMBL/GenBank/DDBJ databases">
        <authorList>
            <person name="Cremers G."/>
            <person name="Picone N."/>
        </authorList>
    </citation>
    <scope>NUCLEOTIDE SEQUENCE</scope>
    <source>
        <strain evidence="3">Sample_alias</strain>
    </source>
</reference>
<keyword evidence="4" id="KW-1185">Reference proteome</keyword>
<evidence type="ECO:0000256" key="1">
    <source>
        <dbReference type="SAM" id="MobiDB-lite"/>
    </source>
</evidence>
<organism evidence="3 4">
    <name type="scientific">Candidatus Methylacidiphilum fumarolicum</name>
    <dbReference type="NCBI Taxonomy" id="591154"/>
    <lineage>
        <taxon>Bacteria</taxon>
        <taxon>Pseudomonadati</taxon>
        <taxon>Verrucomicrobiota</taxon>
        <taxon>Methylacidiphilae</taxon>
        <taxon>Methylacidiphilales</taxon>
        <taxon>Methylacidiphilaceae</taxon>
        <taxon>Methylacidiphilum (ex Ratnadevi et al. 2023)</taxon>
    </lineage>
</organism>
<name>A0ABM9IDD2_9BACT</name>
<dbReference type="Proteomes" id="UP001161497">
    <property type="component" value="Chromosome"/>
</dbReference>
<evidence type="ECO:0000313" key="2">
    <source>
        <dbReference type="EMBL" id="CAI9085621.1"/>
    </source>
</evidence>
<sequence length="74" mass="8687">MNRFVESLGERGERDKLVTEDHASPNGLQDRIWKRALQDAYETVDKWLFVSLAVIGSKICRREGRTETKKRFTF</sequence>
<dbReference type="EMBL" id="OX458932">
    <property type="protein sequence ID" value="CAI9085621.1"/>
    <property type="molecule type" value="Genomic_DNA"/>
</dbReference>
<accession>A0ABM9IDD2</accession>
<gene>
    <name evidence="2" type="ORF">MFUM_1265</name>
    <name evidence="3" type="ORF">MFUM_1327</name>
</gene>
<dbReference type="EMBL" id="OX458932">
    <property type="protein sequence ID" value="CAI9085679.1"/>
    <property type="molecule type" value="Genomic_DNA"/>
</dbReference>
<evidence type="ECO:0000313" key="4">
    <source>
        <dbReference type="Proteomes" id="UP001161497"/>
    </source>
</evidence>
<protein>
    <submittedName>
        <fullName evidence="3">Uncharacterized protein</fullName>
    </submittedName>
</protein>